<dbReference type="STRING" id="1235802.C823_01049"/>
<keyword evidence="2" id="KW-1185">Reference proteome</keyword>
<dbReference type="PATRIC" id="fig|1235802.3.peg.1128"/>
<dbReference type="OrthoDB" id="2023587at2"/>
<protein>
    <submittedName>
        <fullName evidence="1">Uncharacterized protein</fullName>
    </submittedName>
</protein>
<dbReference type="eggNOG" id="ENOG502ZQEV">
    <property type="taxonomic scope" value="Bacteria"/>
</dbReference>
<accession>N2B421</accession>
<evidence type="ECO:0000313" key="1">
    <source>
        <dbReference type="EMBL" id="EMZ35151.1"/>
    </source>
</evidence>
<dbReference type="Proteomes" id="UP000012589">
    <property type="component" value="Unassembled WGS sequence"/>
</dbReference>
<organism evidence="1 2">
    <name type="scientific">Eubacterium plexicaudatum ASF492</name>
    <dbReference type="NCBI Taxonomy" id="1235802"/>
    <lineage>
        <taxon>Bacteria</taxon>
        <taxon>Bacillati</taxon>
        <taxon>Bacillota</taxon>
        <taxon>Clostridia</taxon>
        <taxon>Eubacteriales</taxon>
        <taxon>Eubacteriaceae</taxon>
        <taxon>Eubacterium</taxon>
    </lineage>
</organism>
<dbReference type="AlphaFoldDB" id="N2B421"/>
<gene>
    <name evidence="1" type="ORF">C823_01049</name>
</gene>
<dbReference type="EMBL" id="AQFT01000032">
    <property type="protein sequence ID" value="EMZ35151.1"/>
    <property type="molecule type" value="Genomic_DNA"/>
</dbReference>
<name>N2B421_9FIRM</name>
<proteinExistence type="predicted"/>
<dbReference type="HOGENOM" id="CLU_070279_0_0_9"/>
<comment type="caution">
    <text evidence="1">The sequence shown here is derived from an EMBL/GenBank/DDBJ whole genome shotgun (WGS) entry which is preliminary data.</text>
</comment>
<reference evidence="1 2" key="1">
    <citation type="journal article" date="2014" name="Genome Announc.">
        <title>Draft genome sequences of the altered schaedler flora, a defined bacterial community from gnotobiotic mice.</title>
        <authorList>
            <person name="Wannemuehler M.J."/>
            <person name="Overstreet A.M."/>
            <person name="Ward D.V."/>
            <person name="Phillips G.J."/>
        </authorList>
    </citation>
    <scope>NUCLEOTIDE SEQUENCE [LARGE SCALE GENOMIC DNA]</scope>
    <source>
        <strain evidence="1 2">ASF492</strain>
    </source>
</reference>
<sequence length="303" mass="33500">MEQLFIDLEKLASIPGIESYLHIISSEGDKIISIRDFAKAITDGEFIKTGTDGAIRFISENPDKGMRNAVFRGKCLGESLMPEQAAAIKAGTFHDMFVGDYWTIGGVNYRIAHLDYWLRCGDTECTKHHAVIVPDTCLYNAQMHKTASGQYEAGAANTTEGGYIGTDMYKTGLDQAKAMIKEAFGEEHILSHRELLVNAVINGKPANHAWYDSTVDLMNEPMVYGSYIFTPACDGTTISYRYTIDKSQLALFALRPDLICNRVNWWLRDVVSGAYFALVSWHGHAACNNASDSIGVRPAFGIC</sequence>
<evidence type="ECO:0000313" key="2">
    <source>
        <dbReference type="Proteomes" id="UP000012589"/>
    </source>
</evidence>